<dbReference type="Proteomes" id="UP000568839">
    <property type="component" value="Unassembled WGS sequence"/>
</dbReference>
<dbReference type="EMBL" id="JACHHJ010000001">
    <property type="protein sequence ID" value="MBB6448132.1"/>
    <property type="molecule type" value="Genomic_DNA"/>
</dbReference>
<sequence>MRLRRSSGNTRNEKKWLVTFSDMILIMLVFFIMLFSMSVVDAARFQALMDSFQGQNLFNHSSADVVEDMEKLSVNDDFRLEQEKQILKEDELETLMAEVQGYIEENDLGDMITATRKERGVELVLQDQLLFDSGEAYIVDEAEAFLDEMIIILGKLPNHVEVEGHTDDRPIDTYRYPSNWELSSARASSVIRYLIEEGDLESSRFLATGYGDTRPIVSNDTTENMQQNRRVVVLITDPGYNGEGS</sequence>
<keyword evidence="10" id="KW-1185">Reference proteome</keyword>
<evidence type="ECO:0000256" key="6">
    <source>
        <dbReference type="ARBA" id="ARBA00023136"/>
    </source>
</evidence>
<dbReference type="PANTHER" id="PTHR30329:SF16">
    <property type="entry name" value="CHEMOTAXIS MOTB PROTEIN"/>
    <property type="match status" value="1"/>
</dbReference>
<dbReference type="InterPro" id="IPR006665">
    <property type="entry name" value="OmpA-like"/>
</dbReference>
<dbReference type="SUPFAM" id="SSF103088">
    <property type="entry name" value="OmpA-like"/>
    <property type="match status" value="1"/>
</dbReference>
<keyword evidence="3" id="KW-1003">Cell membrane</keyword>
<dbReference type="InterPro" id="IPR050330">
    <property type="entry name" value="Bact_OuterMem_StrucFunc"/>
</dbReference>
<dbReference type="GO" id="GO:0005886">
    <property type="term" value="C:plasma membrane"/>
    <property type="evidence" value="ECO:0007669"/>
    <property type="project" value="UniProtKB-SubCell"/>
</dbReference>
<proteinExistence type="inferred from homology"/>
<evidence type="ECO:0000313" key="9">
    <source>
        <dbReference type="EMBL" id="MBB6448132.1"/>
    </source>
</evidence>
<evidence type="ECO:0000256" key="5">
    <source>
        <dbReference type="ARBA" id="ARBA00022989"/>
    </source>
</evidence>
<gene>
    <name evidence="9" type="ORF">HNR44_000081</name>
</gene>
<dbReference type="Gene3D" id="3.30.1330.60">
    <property type="entry name" value="OmpA-like domain"/>
    <property type="match status" value="1"/>
</dbReference>
<protein>
    <submittedName>
        <fullName evidence="9">Chemotaxis protein MotB</fullName>
    </submittedName>
</protein>
<reference evidence="9 10" key="1">
    <citation type="submission" date="2020-08" db="EMBL/GenBank/DDBJ databases">
        <title>Genomic Encyclopedia of Type Strains, Phase IV (KMG-IV): sequencing the most valuable type-strain genomes for metagenomic binning, comparative biology and taxonomic classification.</title>
        <authorList>
            <person name="Goeker M."/>
        </authorList>
    </citation>
    <scope>NUCLEOTIDE SEQUENCE [LARGE SCALE GENOMIC DNA]</scope>
    <source>
        <strain evidence="9 10">DSM 21769</strain>
    </source>
</reference>
<keyword evidence="6 7" id="KW-0472">Membrane</keyword>
<comment type="subcellular location">
    <subcellularLocation>
        <location evidence="1">Cell membrane</location>
        <topology evidence="1">Single-pass membrane protein</topology>
    </subcellularLocation>
</comment>
<dbReference type="NCBIfam" id="NF005382">
    <property type="entry name" value="PRK06925.1"/>
    <property type="match status" value="1"/>
</dbReference>
<dbReference type="InterPro" id="IPR036737">
    <property type="entry name" value="OmpA-like_sf"/>
</dbReference>
<evidence type="ECO:0000313" key="10">
    <source>
        <dbReference type="Proteomes" id="UP000568839"/>
    </source>
</evidence>
<evidence type="ECO:0000256" key="7">
    <source>
        <dbReference type="PROSITE-ProRule" id="PRU00473"/>
    </source>
</evidence>
<feature type="domain" description="OmpA-like" evidence="8">
    <location>
        <begin position="118"/>
        <end position="239"/>
    </location>
</feature>
<keyword evidence="4" id="KW-0812">Transmembrane</keyword>
<evidence type="ECO:0000256" key="1">
    <source>
        <dbReference type="ARBA" id="ARBA00004162"/>
    </source>
</evidence>
<evidence type="ECO:0000256" key="3">
    <source>
        <dbReference type="ARBA" id="ARBA00022475"/>
    </source>
</evidence>
<dbReference type="RefSeq" id="WP_184402162.1">
    <property type="nucleotide sequence ID" value="NZ_JACHHJ010000001.1"/>
</dbReference>
<dbReference type="PANTHER" id="PTHR30329">
    <property type="entry name" value="STATOR ELEMENT OF FLAGELLAR MOTOR COMPLEX"/>
    <property type="match status" value="1"/>
</dbReference>
<comment type="similarity">
    <text evidence="2">Belongs to the MotB family.</text>
</comment>
<keyword evidence="5" id="KW-1133">Transmembrane helix</keyword>
<organism evidence="9 10">
    <name type="scientific">Geomicrobium halophilum</name>
    <dbReference type="NCBI Taxonomy" id="549000"/>
    <lineage>
        <taxon>Bacteria</taxon>
        <taxon>Bacillati</taxon>
        <taxon>Bacillota</taxon>
        <taxon>Bacilli</taxon>
        <taxon>Bacillales</taxon>
        <taxon>Geomicrobium</taxon>
    </lineage>
</organism>
<dbReference type="AlphaFoldDB" id="A0A841PW38"/>
<dbReference type="Pfam" id="PF00691">
    <property type="entry name" value="OmpA"/>
    <property type="match status" value="1"/>
</dbReference>
<name>A0A841PW38_9BACL</name>
<comment type="caution">
    <text evidence="9">The sequence shown here is derived from an EMBL/GenBank/DDBJ whole genome shotgun (WGS) entry which is preliminary data.</text>
</comment>
<dbReference type="PROSITE" id="PS51123">
    <property type="entry name" value="OMPA_2"/>
    <property type="match status" value="1"/>
</dbReference>
<evidence type="ECO:0000256" key="2">
    <source>
        <dbReference type="ARBA" id="ARBA00008914"/>
    </source>
</evidence>
<dbReference type="CDD" id="cd07185">
    <property type="entry name" value="OmpA_C-like"/>
    <property type="match status" value="1"/>
</dbReference>
<dbReference type="Pfam" id="PF13677">
    <property type="entry name" value="MotB_plug"/>
    <property type="match status" value="1"/>
</dbReference>
<evidence type="ECO:0000256" key="4">
    <source>
        <dbReference type="ARBA" id="ARBA00022692"/>
    </source>
</evidence>
<evidence type="ECO:0000259" key="8">
    <source>
        <dbReference type="PROSITE" id="PS51123"/>
    </source>
</evidence>
<accession>A0A841PW38</accession>
<dbReference type="InterPro" id="IPR025713">
    <property type="entry name" value="MotB-like_N_dom"/>
</dbReference>